<dbReference type="PROSITE" id="PS51186">
    <property type="entry name" value="GNAT"/>
    <property type="match status" value="1"/>
</dbReference>
<dbReference type="PANTHER" id="PTHR42919">
    <property type="entry name" value="N-ALPHA-ACETYLTRANSFERASE"/>
    <property type="match status" value="1"/>
</dbReference>
<organism evidence="4 5">
    <name type="scientific">Flavobacterium johnsoniae</name>
    <name type="common">Cytophaga johnsonae</name>
    <dbReference type="NCBI Taxonomy" id="986"/>
    <lineage>
        <taxon>Bacteria</taxon>
        <taxon>Pseudomonadati</taxon>
        <taxon>Bacteroidota</taxon>
        <taxon>Flavobacteriia</taxon>
        <taxon>Flavobacteriales</taxon>
        <taxon>Flavobacteriaceae</taxon>
        <taxon>Flavobacterium</taxon>
    </lineage>
</organism>
<reference evidence="4 5" key="1">
    <citation type="submission" date="2016-10" db="EMBL/GenBank/DDBJ databases">
        <title>Draft Genome Sequence of Rhizobacteria Flavobacterium johnsoniae CI04.</title>
        <authorList>
            <person name="Bravo J.I."/>
            <person name="Lozano G.L."/>
            <person name="Handelsman J."/>
        </authorList>
    </citation>
    <scope>NUCLEOTIDE SEQUENCE [LARGE SCALE GENOMIC DNA]</scope>
    <source>
        <strain evidence="4 5">CI04</strain>
    </source>
</reference>
<keyword evidence="1 4" id="KW-0808">Transferase</keyword>
<dbReference type="Proteomes" id="UP000182826">
    <property type="component" value="Unassembled WGS sequence"/>
</dbReference>
<proteinExistence type="predicted"/>
<dbReference type="OrthoDB" id="7205533at2"/>
<keyword evidence="5" id="KW-1185">Reference proteome</keyword>
<dbReference type="EMBL" id="MLFK01000008">
    <property type="protein sequence ID" value="OIV41139.1"/>
    <property type="molecule type" value="Genomic_DNA"/>
</dbReference>
<dbReference type="InterPro" id="IPR051556">
    <property type="entry name" value="N-term/lysine_N-AcTrnsfr"/>
</dbReference>
<dbReference type="SUPFAM" id="SSF55729">
    <property type="entry name" value="Acyl-CoA N-acyltransferases (Nat)"/>
    <property type="match status" value="1"/>
</dbReference>
<comment type="caution">
    <text evidence="4">The sequence shown here is derived from an EMBL/GenBank/DDBJ whole genome shotgun (WGS) entry which is preliminary data.</text>
</comment>
<dbReference type="PANTHER" id="PTHR42919:SF8">
    <property type="entry name" value="N-ALPHA-ACETYLTRANSFERASE 50"/>
    <property type="match status" value="1"/>
</dbReference>
<feature type="domain" description="N-acetyltransferase" evidence="3">
    <location>
        <begin position="4"/>
        <end position="173"/>
    </location>
</feature>
<evidence type="ECO:0000313" key="5">
    <source>
        <dbReference type="Proteomes" id="UP000182826"/>
    </source>
</evidence>
<gene>
    <name evidence="4" type="ORF">BKM63_15730</name>
</gene>
<evidence type="ECO:0000256" key="1">
    <source>
        <dbReference type="ARBA" id="ARBA00022679"/>
    </source>
</evidence>
<accession>A0A1J7BR08</accession>
<dbReference type="InterPro" id="IPR016181">
    <property type="entry name" value="Acyl_CoA_acyltransferase"/>
</dbReference>
<sequence length="173" mass="19987">MNTIKINKALIADAERLQTIGRITFSETFATNNSDENMIKYLNESFAIEKLTAELQNKDSHFYLAELEGKVIGYLKLNTGEAQTEMKDKNALEIERIYVLKEFHGKKVAQELYNQALQKGEEIKADYIWLGVWVNNFRAVSFYTKNGFVEFGTHIFKLGDDEQTDLMMKKVLK</sequence>
<dbReference type="AlphaFoldDB" id="A0A1J7BR08"/>
<dbReference type="GO" id="GO:0016747">
    <property type="term" value="F:acyltransferase activity, transferring groups other than amino-acyl groups"/>
    <property type="evidence" value="ECO:0007669"/>
    <property type="project" value="InterPro"/>
</dbReference>
<dbReference type="InterPro" id="IPR000182">
    <property type="entry name" value="GNAT_dom"/>
</dbReference>
<protein>
    <submittedName>
        <fullName evidence="4">GNAT family N-acetyltransferase</fullName>
    </submittedName>
</protein>
<keyword evidence="2" id="KW-0012">Acyltransferase</keyword>
<evidence type="ECO:0000256" key="2">
    <source>
        <dbReference type="ARBA" id="ARBA00023315"/>
    </source>
</evidence>
<evidence type="ECO:0000313" key="4">
    <source>
        <dbReference type="EMBL" id="OIV41139.1"/>
    </source>
</evidence>
<dbReference type="CDD" id="cd04301">
    <property type="entry name" value="NAT_SF"/>
    <property type="match status" value="1"/>
</dbReference>
<dbReference type="Pfam" id="PF00583">
    <property type="entry name" value="Acetyltransf_1"/>
    <property type="match status" value="1"/>
</dbReference>
<dbReference type="RefSeq" id="WP_071637538.1">
    <property type="nucleotide sequence ID" value="NZ_MLFK01000008.1"/>
</dbReference>
<evidence type="ECO:0000259" key="3">
    <source>
        <dbReference type="PROSITE" id="PS51186"/>
    </source>
</evidence>
<name>A0A1J7BR08_FLAJO</name>
<dbReference type="Gene3D" id="3.40.630.30">
    <property type="match status" value="1"/>
</dbReference>